<name>A0A330LVC4_9GAMM</name>
<accession>A0A330LVC4</accession>
<feature type="domain" description="VOC" evidence="1">
    <location>
        <begin position="2"/>
        <end position="129"/>
    </location>
</feature>
<evidence type="ECO:0000259" key="1">
    <source>
        <dbReference type="PROSITE" id="PS51819"/>
    </source>
</evidence>
<dbReference type="EMBL" id="LS483250">
    <property type="protein sequence ID" value="SQD80699.1"/>
    <property type="molecule type" value="Genomic_DNA"/>
</dbReference>
<dbReference type="PANTHER" id="PTHR36113">
    <property type="entry name" value="LYASE, PUTATIVE-RELATED-RELATED"/>
    <property type="match status" value="1"/>
</dbReference>
<dbReference type="Proteomes" id="UP000250163">
    <property type="component" value="Chromosome MORIYA"/>
</dbReference>
<dbReference type="InterPro" id="IPR004360">
    <property type="entry name" value="Glyas_Fos-R_dOase_dom"/>
</dbReference>
<sequence length="129" mass="14821">MRIEHVAIWCKDLEQMKCFYTHFFNAKSNDKYENSSKGFRSYFMTLADGPRIELMQMDSVLISAADVYPQFTGLAHIAFSVGTEAKVDEMAATFIDHGYEVLDGPRWTGDGYYECVVLDPEWNRVEIVV</sequence>
<dbReference type="PROSITE" id="PS51819">
    <property type="entry name" value="VOC"/>
    <property type="match status" value="1"/>
</dbReference>
<dbReference type="AlphaFoldDB" id="A0A330LVC4"/>
<evidence type="ECO:0000313" key="3">
    <source>
        <dbReference type="Proteomes" id="UP000250163"/>
    </source>
</evidence>
<reference evidence="3" key="1">
    <citation type="submission" date="2018-05" db="EMBL/GenBank/DDBJ databases">
        <authorList>
            <person name="Cea G.-C."/>
            <person name="William W."/>
        </authorList>
    </citation>
    <scope>NUCLEOTIDE SEQUENCE [LARGE SCALE GENOMIC DNA]</scope>
    <source>
        <strain evidence="3">DB21MT 5</strain>
    </source>
</reference>
<proteinExistence type="predicted"/>
<evidence type="ECO:0000313" key="2">
    <source>
        <dbReference type="EMBL" id="SQD80699.1"/>
    </source>
</evidence>
<dbReference type="RefSeq" id="WP_112718202.1">
    <property type="nucleotide sequence ID" value="NZ_LS483250.1"/>
</dbReference>
<dbReference type="InterPro" id="IPR029068">
    <property type="entry name" value="Glyas_Bleomycin-R_OHBP_Dase"/>
</dbReference>
<dbReference type="KEGG" id="mya:MORIYA_4247"/>
<dbReference type="SUPFAM" id="SSF54593">
    <property type="entry name" value="Glyoxalase/Bleomycin resistance protein/Dihydroxybiphenyl dioxygenase"/>
    <property type="match status" value="1"/>
</dbReference>
<dbReference type="OrthoDB" id="9800438at2"/>
<dbReference type="PANTHER" id="PTHR36113:SF1">
    <property type="entry name" value="GLYOXALASE_BLEOMYCIN RESISTANCE PROTEIN_DIOXYGENASE"/>
    <property type="match status" value="1"/>
</dbReference>
<dbReference type="Pfam" id="PF00903">
    <property type="entry name" value="Glyoxalase"/>
    <property type="match status" value="1"/>
</dbReference>
<dbReference type="InterPro" id="IPR051332">
    <property type="entry name" value="Fosfomycin_Res_Enzymes"/>
</dbReference>
<dbReference type="InterPro" id="IPR037523">
    <property type="entry name" value="VOC_core"/>
</dbReference>
<gene>
    <name evidence="2" type="ORF">MORIYA_4247</name>
</gene>
<keyword evidence="3" id="KW-1185">Reference proteome</keyword>
<dbReference type="Gene3D" id="3.10.180.10">
    <property type="entry name" value="2,3-Dihydroxybiphenyl 1,2-Dioxygenase, domain 1"/>
    <property type="match status" value="1"/>
</dbReference>
<protein>
    <recommendedName>
        <fullName evidence="1">VOC domain-containing protein</fullName>
    </recommendedName>
</protein>
<organism evidence="2 3">
    <name type="scientific">Moritella yayanosii</name>
    <dbReference type="NCBI Taxonomy" id="69539"/>
    <lineage>
        <taxon>Bacteria</taxon>
        <taxon>Pseudomonadati</taxon>
        <taxon>Pseudomonadota</taxon>
        <taxon>Gammaproteobacteria</taxon>
        <taxon>Alteromonadales</taxon>
        <taxon>Moritellaceae</taxon>
        <taxon>Moritella</taxon>
    </lineage>
</organism>